<gene>
    <name evidence="2" type="ORF">CFP71_34035</name>
</gene>
<proteinExistence type="predicted"/>
<feature type="non-terminal residue" evidence="2">
    <location>
        <position position="1"/>
    </location>
</feature>
<sequence>FDHPTVTAVAELLRAELSGRRRGAGPEHRPARTRSDADEGTADIDSMETGELVRLALGFAEPERER</sequence>
<reference evidence="2 3" key="1">
    <citation type="submission" date="2017-07" db="EMBL/GenBank/DDBJ databases">
        <title>Amycolatopsis thailandensis Genome sequencing and assembly.</title>
        <authorList>
            <person name="Kaur N."/>
            <person name="Mayilraj S."/>
        </authorList>
    </citation>
    <scope>NUCLEOTIDE SEQUENCE [LARGE SCALE GENOMIC DNA]</scope>
    <source>
        <strain evidence="2 3">JCM 16380</strain>
    </source>
</reference>
<dbReference type="EMBL" id="NMQT01000130">
    <property type="protein sequence ID" value="OXM47918.1"/>
    <property type="molecule type" value="Genomic_DNA"/>
</dbReference>
<dbReference type="RefSeq" id="WP_167406373.1">
    <property type="nucleotide sequence ID" value="NZ_NMQT01000130.1"/>
</dbReference>
<accession>A0A229RML8</accession>
<protein>
    <submittedName>
        <fullName evidence="2">Uncharacterized protein</fullName>
    </submittedName>
</protein>
<organism evidence="2 3">
    <name type="scientific">Amycolatopsis thailandensis</name>
    <dbReference type="NCBI Taxonomy" id="589330"/>
    <lineage>
        <taxon>Bacteria</taxon>
        <taxon>Bacillati</taxon>
        <taxon>Actinomycetota</taxon>
        <taxon>Actinomycetes</taxon>
        <taxon>Pseudonocardiales</taxon>
        <taxon>Pseudonocardiaceae</taxon>
        <taxon>Amycolatopsis</taxon>
    </lineage>
</organism>
<dbReference type="AlphaFoldDB" id="A0A229RML8"/>
<feature type="compositionally biased region" description="Basic and acidic residues" evidence="1">
    <location>
        <begin position="17"/>
        <end position="37"/>
    </location>
</feature>
<evidence type="ECO:0000313" key="3">
    <source>
        <dbReference type="Proteomes" id="UP000215223"/>
    </source>
</evidence>
<comment type="caution">
    <text evidence="2">The sequence shown here is derived from an EMBL/GenBank/DDBJ whole genome shotgun (WGS) entry which is preliminary data.</text>
</comment>
<keyword evidence="3" id="KW-1185">Reference proteome</keyword>
<feature type="region of interest" description="Disordered" evidence="1">
    <location>
        <begin position="17"/>
        <end position="46"/>
    </location>
</feature>
<name>A0A229RML8_9PSEU</name>
<evidence type="ECO:0000313" key="2">
    <source>
        <dbReference type="EMBL" id="OXM47918.1"/>
    </source>
</evidence>
<dbReference type="Proteomes" id="UP000215223">
    <property type="component" value="Unassembled WGS sequence"/>
</dbReference>
<evidence type="ECO:0000256" key="1">
    <source>
        <dbReference type="SAM" id="MobiDB-lite"/>
    </source>
</evidence>